<dbReference type="OrthoDB" id="276462at2"/>
<protein>
    <recommendedName>
        <fullName evidence="2">HTH cro/C1-type domain-containing protein</fullName>
    </recommendedName>
</protein>
<dbReference type="InterPro" id="IPR001387">
    <property type="entry name" value="Cro/C1-type_HTH"/>
</dbReference>
<dbReference type="Gene3D" id="1.10.260.40">
    <property type="entry name" value="lambda repressor-like DNA-binding domains"/>
    <property type="match status" value="1"/>
</dbReference>
<proteinExistence type="predicted"/>
<evidence type="ECO:0000313" key="3">
    <source>
        <dbReference type="EMBL" id="TWT99934.1"/>
    </source>
</evidence>
<sequence>MSVADDFVMNSHFMPTPGGASLPTTASTPSTDRNSGAPRRPVRHHRVAEVRQQQGVSVRSAARRMGVSMELVRREERPDTDLTLSQLARWQKALEVPLIDLLVDNDAPLSEPVLKRAKWLRLMKTVKALEELKATPAATRMAQMLEQQVLEVMPELQDVGAWHSVGQRRTQDELGRIAEDIVPTSFARDGLH</sequence>
<evidence type="ECO:0000259" key="2">
    <source>
        <dbReference type="SMART" id="SM00530"/>
    </source>
</evidence>
<dbReference type="InterPro" id="IPR010982">
    <property type="entry name" value="Lambda_DNA-bd_dom_sf"/>
</dbReference>
<dbReference type="GO" id="GO:0003677">
    <property type="term" value="F:DNA binding"/>
    <property type="evidence" value="ECO:0007669"/>
    <property type="project" value="InterPro"/>
</dbReference>
<dbReference type="SMART" id="SM00530">
    <property type="entry name" value="HTH_XRE"/>
    <property type="match status" value="1"/>
</dbReference>
<name>A0A5C6AIU4_9BACT</name>
<feature type="region of interest" description="Disordered" evidence="1">
    <location>
        <begin position="1"/>
        <end position="43"/>
    </location>
</feature>
<dbReference type="EMBL" id="SJPR01000001">
    <property type="protein sequence ID" value="TWT99934.1"/>
    <property type="molecule type" value="Genomic_DNA"/>
</dbReference>
<dbReference type="AlphaFoldDB" id="A0A5C6AIU4"/>
<dbReference type="CDD" id="cd00093">
    <property type="entry name" value="HTH_XRE"/>
    <property type="match status" value="1"/>
</dbReference>
<accession>A0A5C6AIU4</accession>
<feature type="domain" description="HTH cro/C1-type" evidence="2">
    <location>
        <begin position="46"/>
        <end position="101"/>
    </location>
</feature>
<dbReference type="Proteomes" id="UP000317421">
    <property type="component" value="Unassembled WGS sequence"/>
</dbReference>
<reference evidence="3 4" key="1">
    <citation type="submission" date="2019-02" db="EMBL/GenBank/DDBJ databases">
        <title>Deep-cultivation of Planctomycetes and their phenomic and genomic characterization uncovers novel biology.</title>
        <authorList>
            <person name="Wiegand S."/>
            <person name="Jogler M."/>
            <person name="Boedeker C."/>
            <person name="Pinto D."/>
            <person name="Vollmers J."/>
            <person name="Rivas-Marin E."/>
            <person name="Kohn T."/>
            <person name="Peeters S.H."/>
            <person name="Heuer A."/>
            <person name="Rast P."/>
            <person name="Oberbeckmann S."/>
            <person name="Bunk B."/>
            <person name="Jeske O."/>
            <person name="Meyerdierks A."/>
            <person name="Storesund J.E."/>
            <person name="Kallscheuer N."/>
            <person name="Luecker S."/>
            <person name="Lage O.M."/>
            <person name="Pohl T."/>
            <person name="Merkel B.J."/>
            <person name="Hornburger P."/>
            <person name="Mueller R.-W."/>
            <person name="Bruemmer F."/>
            <person name="Labrenz M."/>
            <person name="Spormann A.M."/>
            <person name="Op Den Camp H."/>
            <person name="Overmann J."/>
            <person name="Amann R."/>
            <person name="Jetten M.S.M."/>
            <person name="Mascher T."/>
            <person name="Medema M.H."/>
            <person name="Devos D.P."/>
            <person name="Kaster A.-K."/>
            <person name="Ovreas L."/>
            <person name="Rohde M."/>
            <person name="Galperin M.Y."/>
            <person name="Jogler C."/>
        </authorList>
    </citation>
    <scope>NUCLEOTIDE SEQUENCE [LARGE SCALE GENOMIC DNA]</scope>
    <source>
        <strain evidence="3 4">Pla108</strain>
    </source>
</reference>
<organism evidence="3 4">
    <name type="scientific">Botrimarina colliarenosi</name>
    <dbReference type="NCBI Taxonomy" id="2528001"/>
    <lineage>
        <taxon>Bacteria</taxon>
        <taxon>Pseudomonadati</taxon>
        <taxon>Planctomycetota</taxon>
        <taxon>Planctomycetia</taxon>
        <taxon>Pirellulales</taxon>
        <taxon>Lacipirellulaceae</taxon>
        <taxon>Botrimarina</taxon>
    </lineage>
</organism>
<keyword evidence="4" id="KW-1185">Reference proteome</keyword>
<gene>
    <name evidence="3" type="ORF">Pla108_08780</name>
</gene>
<evidence type="ECO:0000256" key="1">
    <source>
        <dbReference type="SAM" id="MobiDB-lite"/>
    </source>
</evidence>
<dbReference type="RefSeq" id="WP_146443355.1">
    <property type="nucleotide sequence ID" value="NZ_SJPR01000001.1"/>
</dbReference>
<feature type="compositionally biased region" description="Low complexity" evidence="1">
    <location>
        <begin position="20"/>
        <end position="31"/>
    </location>
</feature>
<evidence type="ECO:0000313" key="4">
    <source>
        <dbReference type="Proteomes" id="UP000317421"/>
    </source>
</evidence>
<comment type="caution">
    <text evidence="3">The sequence shown here is derived from an EMBL/GenBank/DDBJ whole genome shotgun (WGS) entry which is preliminary data.</text>
</comment>
<dbReference type="SUPFAM" id="SSF47413">
    <property type="entry name" value="lambda repressor-like DNA-binding domains"/>
    <property type="match status" value="1"/>
</dbReference>